<keyword evidence="2" id="KW-1185">Reference proteome</keyword>
<dbReference type="EMBL" id="JACZZA010000014">
    <property type="protein sequence ID" value="MBE1162501.1"/>
    <property type="molecule type" value="Genomic_DNA"/>
</dbReference>
<comment type="caution">
    <text evidence="1">The sequence shown here is derived from an EMBL/GenBank/DDBJ whole genome shotgun (WGS) entry which is preliminary data.</text>
</comment>
<name>A0ABR9GEQ3_9GAMM</name>
<accession>A0ABR9GEQ3</accession>
<dbReference type="RefSeq" id="WP_192557345.1">
    <property type="nucleotide sequence ID" value="NZ_JACZZA010000014.1"/>
</dbReference>
<organism evidence="1 2">
    <name type="scientific">Dyella acidiphila</name>
    <dbReference type="NCBI Taxonomy" id="2775866"/>
    <lineage>
        <taxon>Bacteria</taxon>
        <taxon>Pseudomonadati</taxon>
        <taxon>Pseudomonadota</taxon>
        <taxon>Gammaproteobacteria</taxon>
        <taxon>Lysobacterales</taxon>
        <taxon>Rhodanobacteraceae</taxon>
        <taxon>Dyella</taxon>
    </lineage>
</organism>
<evidence type="ECO:0000313" key="2">
    <source>
        <dbReference type="Proteomes" id="UP000651010"/>
    </source>
</evidence>
<evidence type="ECO:0000313" key="1">
    <source>
        <dbReference type="EMBL" id="MBE1162501.1"/>
    </source>
</evidence>
<proteinExistence type="predicted"/>
<gene>
    <name evidence="1" type="ORF">IGX34_19110</name>
</gene>
<sequence>MTEPEQRWRPIRLMPAFKFAISRAAETSCVQAENMRLALDRPELINHIELARLRLVYQDTARYAQMCREQLSRWRGECVSPEQHALLDQLEQLVEQWIADTRAILDAANALLANA</sequence>
<protein>
    <submittedName>
        <fullName evidence="1">Uncharacterized protein</fullName>
    </submittedName>
</protein>
<dbReference type="Proteomes" id="UP000651010">
    <property type="component" value="Unassembled WGS sequence"/>
</dbReference>
<reference evidence="1 2" key="1">
    <citation type="submission" date="2020-09" db="EMBL/GenBank/DDBJ databases">
        <title>Dyella sp. 7MK23 isolated from forest soil.</title>
        <authorList>
            <person name="Fu J."/>
        </authorList>
    </citation>
    <scope>NUCLEOTIDE SEQUENCE [LARGE SCALE GENOMIC DNA]</scope>
    <source>
        <strain evidence="1 2">7MK23</strain>
    </source>
</reference>